<dbReference type="RefSeq" id="WP_187017015.1">
    <property type="nucleotide sequence ID" value="NZ_JACRUK010000003.1"/>
</dbReference>
<dbReference type="Gene3D" id="3.30.870.10">
    <property type="entry name" value="Endonuclease Chain A"/>
    <property type="match status" value="1"/>
</dbReference>
<dbReference type="SUPFAM" id="SSF56024">
    <property type="entry name" value="Phospholipase D/nuclease"/>
    <property type="match status" value="1"/>
</dbReference>
<dbReference type="EMBL" id="JACRUL010000003">
    <property type="protein sequence ID" value="MBC5843320.1"/>
    <property type="molecule type" value="Genomic_DNA"/>
</dbReference>
<accession>A0A923MZE9</accession>
<evidence type="ECO:0000313" key="1">
    <source>
        <dbReference type="EMBL" id="MBC5843320.1"/>
    </source>
</evidence>
<evidence type="ECO:0008006" key="3">
    <source>
        <dbReference type="Google" id="ProtNLM"/>
    </source>
</evidence>
<keyword evidence="2" id="KW-1185">Reference proteome</keyword>
<protein>
    <recommendedName>
        <fullName evidence="3">Phospholipase D-like domain-containing protein</fullName>
    </recommendedName>
</protein>
<evidence type="ECO:0000313" key="2">
    <source>
        <dbReference type="Proteomes" id="UP000641454"/>
    </source>
</evidence>
<dbReference type="AlphaFoldDB" id="A0A923MZE9"/>
<reference evidence="1 2" key="1">
    <citation type="submission" date="2020-08" db="EMBL/GenBank/DDBJ databases">
        <title>Description of novel Flavobacterium F-392 isolate.</title>
        <authorList>
            <person name="Saticioglu I.B."/>
            <person name="Duman M."/>
            <person name="Altun S."/>
        </authorList>
    </citation>
    <scope>NUCLEOTIDE SEQUENCE [LARGE SCALE GENOMIC DNA]</scope>
    <source>
        <strain evidence="1 2">F-392</strain>
    </source>
</reference>
<name>A0A923MZE9_9FLAO</name>
<gene>
    <name evidence="1" type="ORF">H8R25_02565</name>
</gene>
<proteinExistence type="predicted"/>
<sequence>MILLKPNNVSGEILNLLDEANEKVIIVSPYCKFDKWYKLVKKLKDLKNRNIEVEFYIRDNEPDSYKQVVNIGITPICIPNLHAKLYLNEKYGIVTSMNLLLSSEINSLELGYKTESKIEFGELLSFYETYLLKEKIKESIDIDWKTSLYNKLIDIFSFNSVEAFQDDESISFKIGSNNYDFFISNQRGKNKLRMSAIISGIEYEYSMSIQNELDSDFLQYEIIKGRDRHYDSLWATLDYDLKVNNINNLHEVESDKVINAVIDFISQTQEIKDYCYTNRKQLSNGRGF</sequence>
<organism evidence="1 2">
    <name type="scientific">Flavobacterium muglaense</name>
    <dbReference type="NCBI Taxonomy" id="2764716"/>
    <lineage>
        <taxon>Bacteria</taxon>
        <taxon>Pseudomonadati</taxon>
        <taxon>Bacteroidota</taxon>
        <taxon>Flavobacteriia</taxon>
        <taxon>Flavobacteriales</taxon>
        <taxon>Flavobacteriaceae</taxon>
        <taxon>Flavobacterium</taxon>
    </lineage>
</organism>
<comment type="caution">
    <text evidence="1">The sequence shown here is derived from an EMBL/GenBank/DDBJ whole genome shotgun (WGS) entry which is preliminary data.</text>
</comment>
<dbReference type="Proteomes" id="UP000641454">
    <property type="component" value="Unassembled WGS sequence"/>
</dbReference>